<gene>
    <name evidence="1" type="ORF">EVAR_29167_1</name>
</gene>
<name>A0A4C1VCP0_EUMVA</name>
<organism evidence="1 2">
    <name type="scientific">Eumeta variegata</name>
    <name type="common">Bagworm moth</name>
    <name type="synonym">Eumeta japonica</name>
    <dbReference type="NCBI Taxonomy" id="151549"/>
    <lineage>
        <taxon>Eukaryota</taxon>
        <taxon>Metazoa</taxon>
        <taxon>Ecdysozoa</taxon>
        <taxon>Arthropoda</taxon>
        <taxon>Hexapoda</taxon>
        <taxon>Insecta</taxon>
        <taxon>Pterygota</taxon>
        <taxon>Neoptera</taxon>
        <taxon>Endopterygota</taxon>
        <taxon>Lepidoptera</taxon>
        <taxon>Glossata</taxon>
        <taxon>Ditrysia</taxon>
        <taxon>Tineoidea</taxon>
        <taxon>Psychidae</taxon>
        <taxon>Oiketicinae</taxon>
        <taxon>Eumeta</taxon>
    </lineage>
</organism>
<dbReference type="AlphaFoldDB" id="A0A4C1VCP0"/>
<dbReference type="EMBL" id="BGZK01000313">
    <property type="protein sequence ID" value="GBP36037.1"/>
    <property type="molecule type" value="Genomic_DNA"/>
</dbReference>
<dbReference type="Proteomes" id="UP000299102">
    <property type="component" value="Unassembled WGS sequence"/>
</dbReference>
<comment type="caution">
    <text evidence="1">The sequence shown here is derived from an EMBL/GenBank/DDBJ whole genome shotgun (WGS) entry which is preliminary data.</text>
</comment>
<keyword evidence="2" id="KW-1185">Reference proteome</keyword>
<protein>
    <submittedName>
        <fullName evidence="1">Uncharacterized protein</fullName>
    </submittedName>
</protein>
<accession>A0A4C1VCP0</accession>
<evidence type="ECO:0000313" key="2">
    <source>
        <dbReference type="Proteomes" id="UP000299102"/>
    </source>
</evidence>
<sequence length="184" mass="20899">MKQFVLCLRGRSPGLKLVYAREWHLRNKHVKIYKGQIGIRGNPSVFLQNTVNRFLSVTYPYGILQRLGLLPQAVKFVHVCGARVAGRAATTRVGGGIERLPPPAGERPRLRLRLHLRTATDLYRKRNTRNIMRPHAPCLGEHVKPSIPDCHRVDGDCRYYTTNPHGAPSGWLKTKPFISHKKIV</sequence>
<proteinExistence type="predicted"/>
<reference evidence="1 2" key="1">
    <citation type="journal article" date="2019" name="Commun. Biol.">
        <title>The bagworm genome reveals a unique fibroin gene that provides high tensile strength.</title>
        <authorList>
            <person name="Kono N."/>
            <person name="Nakamura H."/>
            <person name="Ohtoshi R."/>
            <person name="Tomita M."/>
            <person name="Numata K."/>
            <person name="Arakawa K."/>
        </authorList>
    </citation>
    <scope>NUCLEOTIDE SEQUENCE [LARGE SCALE GENOMIC DNA]</scope>
</reference>
<evidence type="ECO:0000313" key="1">
    <source>
        <dbReference type="EMBL" id="GBP36037.1"/>
    </source>
</evidence>